<dbReference type="eggNOG" id="KOG0244">
    <property type="taxonomic scope" value="Eukaryota"/>
</dbReference>
<dbReference type="GO" id="GO:0005737">
    <property type="term" value="C:cytoplasm"/>
    <property type="evidence" value="ECO:0007669"/>
    <property type="project" value="UniProtKB-SubCell"/>
</dbReference>
<dbReference type="GO" id="GO:0007018">
    <property type="term" value="P:microtubule-based movement"/>
    <property type="evidence" value="ECO:0007669"/>
    <property type="project" value="InterPro"/>
</dbReference>
<keyword evidence="6" id="KW-0505">Motor protein</keyword>
<comment type="subcellular location">
    <subcellularLocation>
        <location evidence="1">Cytoplasm</location>
    </subcellularLocation>
</comment>
<dbReference type="EMBL" id="GG662740">
    <property type="protein sequence ID" value="EWS75130.1"/>
    <property type="molecule type" value="Genomic_DNA"/>
</dbReference>
<dbReference type="InterPro" id="IPR027640">
    <property type="entry name" value="Kinesin-like_fam"/>
</dbReference>
<evidence type="ECO:0000256" key="2">
    <source>
        <dbReference type="ARBA" id="ARBA00022490"/>
    </source>
</evidence>
<feature type="coiled-coil region" evidence="7">
    <location>
        <begin position="583"/>
        <end position="650"/>
    </location>
</feature>
<dbReference type="KEGG" id="tet:TTHERM_000293429"/>
<feature type="binding site" evidence="6">
    <location>
        <begin position="91"/>
        <end position="98"/>
    </location>
    <ligand>
        <name>ATP</name>
        <dbReference type="ChEBI" id="CHEBI:30616"/>
    </ligand>
</feature>
<dbReference type="GO" id="GO:0005875">
    <property type="term" value="C:microtubule associated complex"/>
    <property type="evidence" value="ECO:0007669"/>
    <property type="project" value="TreeGrafter"/>
</dbReference>
<feature type="coiled-coil region" evidence="7">
    <location>
        <begin position="761"/>
        <end position="855"/>
    </location>
</feature>
<dbReference type="PANTHER" id="PTHR47969:SF15">
    <property type="entry name" value="CHROMOSOME-ASSOCIATED KINESIN KIF4A-RELATED"/>
    <property type="match status" value="1"/>
</dbReference>
<dbReference type="InterPro" id="IPR001752">
    <property type="entry name" value="Kinesin_motor_dom"/>
</dbReference>
<keyword evidence="3 6" id="KW-0547">Nucleotide-binding</keyword>
<evidence type="ECO:0000256" key="4">
    <source>
        <dbReference type="ARBA" id="ARBA00022840"/>
    </source>
</evidence>
<dbReference type="GO" id="GO:0008017">
    <property type="term" value="F:microtubule binding"/>
    <property type="evidence" value="ECO:0007669"/>
    <property type="project" value="InterPro"/>
</dbReference>
<dbReference type="GO" id="GO:0003777">
    <property type="term" value="F:microtubule motor activity"/>
    <property type="evidence" value="ECO:0007669"/>
    <property type="project" value="InterPro"/>
</dbReference>
<keyword evidence="2" id="KW-0963">Cytoplasm</keyword>
<evidence type="ECO:0000256" key="5">
    <source>
        <dbReference type="ARBA" id="ARBA00023054"/>
    </source>
</evidence>
<dbReference type="AlphaFoldDB" id="W7X6X6"/>
<dbReference type="STRING" id="312017.W7X6X6"/>
<evidence type="ECO:0000256" key="3">
    <source>
        <dbReference type="ARBA" id="ARBA00022741"/>
    </source>
</evidence>
<dbReference type="Pfam" id="PF00225">
    <property type="entry name" value="Kinesin"/>
    <property type="match status" value="1"/>
</dbReference>
<feature type="region of interest" description="Disordered" evidence="8">
    <location>
        <begin position="706"/>
        <end position="752"/>
    </location>
</feature>
<dbReference type="eggNOG" id="KOG2845">
    <property type="taxonomic scope" value="Eukaryota"/>
</dbReference>
<dbReference type="InParanoid" id="W7X6X6"/>
<evidence type="ECO:0000313" key="11">
    <source>
        <dbReference type="Proteomes" id="UP000009168"/>
    </source>
</evidence>
<evidence type="ECO:0000256" key="6">
    <source>
        <dbReference type="PROSITE-ProRule" id="PRU00283"/>
    </source>
</evidence>
<sequence>MSSFKQYLRIRPIDYESDMIQIEDNKVTIKDTSFKMNQSVALSGMQAEDQSFKFNKILNQGVNQDRLFQEIGAPSVDKVLQGVNSLIISYGQTGSGKTYSIFGQHPEYLLDQHQTIDEQLGKARTDQRGLVPKSVDYLLKKVVELQDTKEIVITMSFAEVYLDKIHDIGKFYLLQDGGKKILNIDRVIKEQENENLTMYENTNGQIVVKDLTLITLESIEQLYGVLKSCFQIRDQLELKGISIWERAHTIFTINVIQKDKENENIPFSNCFLQFVDLAGSERIAKSLTEGHKYQESIIINQNLSVLCKCLQSISLKGKSIPHKESKLSRILQNTLQPRSFITLIGNINPSESNYEECLATLQYIERCSKDAPKTLPISSNNSNINNLTNSSVVNDKVVQKLQRDNQELKEKLEKVQNDHKKRLHDIQMILGIEVELDKLFLKSSIRELNHLKQQKEAMMKAENLQKQNEELEKTIDNLHKHIDEIKRTEHRKWESQKCQIIELKESLVNLKQQISSKEMNSKSDIKQFQKEKEQDLKNLIDRSNALLEERNNLVFNLPTFVQNKTQENQKVNDLKKATKYEAEKEHKSQIETLKKEYQQLLENSKTQFEFYLKQKNEQIDQYVQDSKKYREEKKKQIDEMKLEMSEMYEVITRLSSILQKVEMGHYSGGIKSVNIPEKEKPILPVRQKYKHLFKVLDLKHLRQGSMRQSDAGLRKSASVASAISQNQDIKKTKSGVSYPPEEEQAKDDIDNEKQMQNEKDLKEQENNRIDININLNQFKNKDDFIHIKNFAERLKNSLQKSLLREKELQQRVEDFQKINNNIDITALLKEREEFKQLYQQQLKKYNQARIVLESQKRLLNMPKYNQSMQIQVRPTTASNNNKSILRLPMTTTHKNQY</sequence>
<keyword evidence="5 7" id="KW-0175">Coiled coil</keyword>
<protein>
    <submittedName>
        <fullName evidence="10">Zinc finger, C2HC5-type family protein</fullName>
    </submittedName>
</protein>
<dbReference type="RefSeq" id="XP_012652368.1">
    <property type="nucleotide sequence ID" value="XM_012796914.1"/>
</dbReference>
<keyword evidence="11" id="KW-1185">Reference proteome</keyword>
<comment type="similarity">
    <text evidence="6">Belongs to the TRAFAC class myosin-kinesin ATPase superfamily. Kinesin family.</text>
</comment>
<keyword evidence="4 6" id="KW-0067">ATP-binding</keyword>
<feature type="coiled-coil region" evidence="7">
    <location>
        <begin position="394"/>
        <end position="549"/>
    </location>
</feature>
<dbReference type="SUPFAM" id="SSF52540">
    <property type="entry name" value="P-loop containing nucleoside triphosphate hydrolases"/>
    <property type="match status" value="1"/>
</dbReference>
<dbReference type="PANTHER" id="PTHR47969">
    <property type="entry name" value="CHROMOSOME-ASSOCIATED KINESIN KIF4A-RELATED"/>
    <property type="match status" value="1"/>
</dbReference>
<dbReference type="GeneID" id="24438230"/>
<dbReference type="OrthoDB" id="448977at2759"/>
<dbReference type="PRINTS" id="PR00380">
    <property type="entry name" value="KINESINHEAVY"/>
</dbReference>
<dbReference type="Proteomes" id="UP000009168">
    <property type="component" value="Unassembled WGS sequence"/>
</dbReference>
<proteinExistence type="inferred from homology"/>
<evidence type="ECO:0000256" key="8">
    <source>
        <dbReference type="SAM" id="MobiDB-lite"/>
    </source>
</evidence>
<dbReference type="GO" id="GO:0051231">
    <property type="term" value="P:spindle elongation"/>
    <property type="evidence" value="ECO:0007669"/>
    <property type="project" value="TreeGrafter"/>
</dbReference>
<dbReference type="InterPro" id="IPR027417">
    <property type="entry name" value="P-loop_NTPase"/>
</dbReference>
<accession>W7X6X6</accession>
<evidence type="ECO:0000256" key="1">
    <source>
        <dbReference type="ARBA" id="ARBA00004496"/>
    </source>
</evidence>
<reference evidence="11" key="1">
    <citation type="journal article" date="2006" name="PLoS Biol.">
        <title>Macronuclear genome sequence of the ciliate Tetrahymena thermophila, a model eukaryote.</title>
        <authorList>
            <person name="Eisen J.A."/>
            <person name="Coyne R.S."/>
            <person name="Wu M."/>
            <person name="Wu D."/>
            <person name="Thiagarajan M."/>
            <person name="Wortman J.R."/>
            <person name="Badger J.H."/>
            <person name="Ren Q."/>
            <person name="Amedeo P."/>
            <person name="Jones K.M."/>
            <person name="Tallon L.J."/>
            <person name="Delcher A.L."/>
            <person name="Salzberg S.L."/>
            <person name="Silva J.C."/>
            <person name="Haas B.J."/>
            <person name="Majoros W.H."/>
            <person name="Farzad M."/>
            <person name="Carlton J.M."/>
            <person name="Smith R.K. Jr."/>
            <person name="Garg J."/>
            <person name="Pearlman R.E."/>
            <person name="Karrer K.M."/>
            <person name="Sun L."/>
            <person name="Manning G."/>
            <person name="Elde N.C."/>
            <person name="Turkewitz A.P."/>
            <person name="Asai D.J."/>
            <person name="Wilkes D.E."/>
            <person name="Wang Y."/>
            <person name="Cai H."/>
            <person name="Collins K."/>
            <person name="Stewart B.A."/>
            <person name="Lee S.R."/>
            <person name="Wilamowska K."/>
            <person name="Weinberg Z."/>
            <person name="Ruzzo W.L."/>
            <person name="Wloga D."/>
            <person name="Gaertig J."/>
            <person name="Frankel J."/>
            <person name="Tsao C.-C."/>
            <person name="Gorovsky M.A."/>
            <person name="Keeling P.J."/>
            <person name="Waller R.F."/>
            <person name="Patron N.J."/>
            <person name="Cherry J.M."/>
            <person name="Stover N.A."/>
            <person name="Krieger C.J."/>
            <person name="del Toro C."/>
            <person name="Ryder H.F."/>
            <person name="Williamson S.C."/>
            <person name="Barbeau R.A."/>
            <person name="Hamilton E.P."/>
            <person name="Orias E."/>
        </authorList>
    </citation>
    <scope>NUCLEOTIDE SEQUENCE [LARGE SCALE GENOMIC DNA]</scope>
    <source>
        <strain evidence="11">SB210</strain>
    </source>
</reference>
<organism evidence="10 11">
    <name type="scientific">Tetrahymena thermophila (strain SB210)</name>
    <dbReference type="NCBI Taxonomy" id="312017"/>
    <lineage>
        <taxon>Eukaryota</taxon>
        <taxon>Sar</taxon>
        <taxon>Alveolata</taxon>
        <taxon>Ciliophora</taxon>
        <taxon>Intramacronucleata</taxon>
        <taxon>Oligohymenophorea</taxon>
        <taxon>Hymenostomatida</taxon>
        <taxon>Tetrahymenina</taxon>
        <taxon>Tetrahymenidae</taxon>
        <taxon>Tetrahymena</taxon>
    </lineage>
</organism>
<feature type="compositionally biased region" description="Polar residues" evidence="8">
    <location>
        <begin position="718"/>
        <end position="727"/>
    </location>
</feature>
<gene>
    <name evidence="10" type="ORF">TTHERM_000293429</name>
</gene>
<evidence type="ECO:0000256" key="7">
    <source>
        <dbReference type="SAM" id="Coils"/>
    </source>
</evidence>
<evidence type="ECO:0000313" key="10">
    <source>
        <dbReference type="EMBL" id="EWS75130.1"/>
    </source>
</evidence>
<dbReference type="Gene3D" id="3.40.850.10">
    <property type="entry name" value="Kinesin motor domain"/>
    <property type="match status" value="1"/>
</dbReference>
<dbReference type="PROSITE" id="PS50067">
    <property type="entry name" value="KINESIN_MOTOR_2"/>
    <property type="match status" value="1"/>
</dbReference>
<dbReference type="GO" id="GO:0007052">
    <property type="term" value="P:mitotic spindle organization"/>
    <property type="evidence" value="ECO:0007669"/>
    <property type="project" value="TreeGrafter"/>
</dbReference>
<feature type="domain" description="Kinesin motor" evidence="9">
    <location>
        <begin position="3"/>
        <end position="370"/>
    </location>
</feature>
<dbReference type="InterPro" id="IPR036961">
    <property type="entry name" value="Kinesin_motor_dom_sf"/>
</dbReference>
<evidence type="ECO:0000259" key="9">
    <source>
        <dbReference type="PROSITE" id="PS50067"/>
    </source>
</evidence>
<name>W7X6X6_TETTS</name>
<dbReference type="SMART" id="SM00129">
    <property type="entry name" value="KISc"/>
    <property type="match status" value="1"/>
</dbReference>
<dbReference type="GO" id="GO:0005524">
    <property type="term" value="F:ATP binding"/>
    <property type="evidence" value="ECO:0007669"/>
    <property type="project" value="UniProtKB-UniRule"/>
</dbReference>